<gene>
    <name evidence="4" type="ORF">BSZ32_02170</name>
</gene>
<dbReference type="EMBL" id="MQWA01000001">
    <property type="protein sequence ID" value="PQJ27417.1"/>
    <property type="molecule type" value="Genomic_DNA"/>
</dbReference>
<evidence type="ECO:0000259" key="2">
    <source>
        <dbReference type="Pfam" id="PF01396"/>
    </source>
</evidence>
<accession>A0A2S7TYT3</accession>
<dbReference type="SUPFAM" id="SSF57783">
    <property type="entry name" value="Zinc beta-ribbon"/>
    <property type="match status" value="1"/>
</dbReference>
<dbReference type="Pfam" id="PF10881">
    <property type="entry name" value="DUF2726"/>
    <property type="match status" value="1"/>
</dbReference>
<feature type="region of interest" description="Disordered" evidence="1">
    <location>
        <begin position="161"/>
        <end position="180"/>
    </location>
</feature>
<keyword evidence="5" id="KW-1185">Reference proteome</keyword>
<dbReference type="InterPro" id="IPR024402">
    <property type="entry name" value="DUF2726"/>
</dbReference>
<dbReference type="GO" id="GO:0006265">
    <property type="term" value="P:DNA topological change"/>
    <property type="evidence" value="ECO:0007669"/>
    <property type="project" value="InterPro"/>
</dbReference>
<evidence type="ECO:0000259" key="3">
    <source>
        <dbReference type="Pfam" id="PF10881"/>
    </source>
</evidence>
<evidence type="ECO:0000313" key="5">
    <source>
        <dbReference type="Proteomes" id="UP000239907"/>
    </source>
</evidence>
<dbReference type="Gene3D" id="3.30.65.10">
    <property type="entry name" value="Bacterial Topoisomerase I, domain 1"/>
    <property type="match status" value="1"/>
</dbReference>
<organism evidence="4 5">
    <name type="scientific">Rubritalea profundi</name>
    <dbReference type="NCBI Taxonomy" id="1658618"/>
    <lineage>
        <taxon>Bacteria</taxon>
        <taxon>Pseudomonadati</taxon>
        <taxon>Verrucomicrobiota</taxon>
        <taxon>Verrucomicrobiia</taxon>
        <taxon>Verrucomicrobiales</taxon>
        <taxon>Rubritaleaceae</taxon>
        <taxon>Rubritalea</taxon>
    </lineage>
</organism>
<dbReference type="GO" id="GO:0003916">
    <property type="term" value="F:DNA topoisomerase activity"/>
    <property type="evidence" value="ECO:0007669"/>
    <property type="project" value="InterPro"/>
</dbReference>
<evidence type="ECO:0000313" key="4">
    <source>
        <dbReference type="EMBL" id="PQJ27417.1"/>
    </source>
</evidence>
<reference evidence="4 5" key="1">
    <citation type="submission" date="2016-12" db="EMBL/GenBank/DDBJ databases">
        <title>Study of bacterial adaptation to deep sea.</title>
        <authorList>
            <person name="Song J."/>
            <person name="Yoshizawa S."/>
            <person name="Kogure K."/>
        </authorList>
    </citation>
    <scope>NUCLEOTIDE SEQUENCE [LARGE SCALE GENOMIC DNA]</scope>
    <source>
        <strain evidence="4 5">SAORIC-165</strain>
    </source>
</reference>
<dbReference type="InterPro" id="IPR014538">
    <property type="entry name" value="UCP028063_topo_Znf"/>
</dbReference>
<evidence type="ECO:0008006" key="6">
    <source>
        <dbReference type="Google" id="ProtNLM"/>
    </source>
</evidence>
<dbReference type="OrthoDB" id="9813328at2"/>
<dbReference type="Pfam" id="PF01396">
    <property type="entry name" value="Zn_ribbon_Top1"/>
    <property type="match status" value="1"/>
</dbReference>
<protein>
    <recommendedName>
        <fullName evidence="6">DUF2726 domain-containing protein</fullName>
    </recommendedName>
</protein>
<feature type="domain" description="DUF2726" evidence="3">
    <location>
        <begin position="41"/>
        <end position="159"/>
    </location>
</feature>
<dbReference type="InterPro" id="IPR013498">
    <property type="entry name" value="Topo_IA_Znf"/>
</dbReference>
<dbReference type="AlphaFoldDB" id="A0A2S7TYT3"/>
<dbReference type="Proteomes" id="UP000239907">
    <property type="component" value="Unassembled WGS sequence"/>
</dbReference>
<dbReference type="PIRSF" id="PIRSF028063">
    <property type="entry name" value="UCP028063"/>
    <property type="match status" value="1"/>
</dbReference>
<sequence length="253" mass="28314">MSTSPPTGCLGMLLAPFFKKTTPPTYELSKDRLPYGKRDDFLSAAEISFFHVLQTILTDEHYLLTKVNLGDLFFVRRPHENKGARGRISQKHVDFVICDTSTMEPVLAVELDDRSHEREDRKQRDELVDRVFAAAGLPILHIPAAKGYVTHDIQAQLSEHIHFPSPPHEGNGPSSNPSTQRIEQTLMQNETAATKDEPPLMPISDVGKDDDSTPVCPKCHSEMISRTATKGKHAGNTFWGCINYPKCRHTVDI</sequence>
<feature type="domain" description="DNA topoisomerase type IA zn finger" evidence="2">
    <location>
        <begin position="216"/>
        <end position="252"/>
    </location>
</feature>
<feature type="region of interest" description="Disordered" evidence="1">
    <location>
        <begin position="191"/>
        <end position="214"/>
    </location>
</feature>
<comment type="caution">
    <text evidence="4">The sequence shown here is derived from an EMBL/GenBank/DDBJ whole genome shotgun (WGS) entry which is preliminary data.</text>
</comment>
<name>A0A2S7TYT3_9BACT</name>
<dbReference type="GO" id="GO:0005694">
    <property type="term" value="C:chromosome"/>
    <property type="evidence" value="ECO:0007669"/>
    <property type="project" value="InterPro"/>
</dbReference>
<dbReference type="RefSeq" id="WP_105041902.1">
    <property type="nucleotide sequence ID" value="NZ_MQWA01000001.1"/>
</dbReference>
<evidence type="ECO:0000256" key="1">
    <source>
        <dbReference type="SAM" id="MobiDB-lite"/>
    </source>
</evidence>
<dbReference type="GO" id="GO:0003677">
    <property type="term" value="F:DNA binding"/>
    <property type="evidence" value="ECO:0007669"/>
    <property type="project" value="InterPro"/>
</dbReference>
<proteinExistence type="predicted"/>